<evidence type="ECO:0000256" key="4">
    <source>
        <dbReference type="ARBA" id="ARBA00011439"/>
    </source>
</evidence>
<keyword evidence="5 11" id="KW-0732">Signal</keyword>
<protein>
    <recommendedName>
        <fullName evidence="11">Flagellar L-ring protein</fullName>
    </recommendedName>
    <alternativeName>
        <fullName evidence="11">Basal body L-ring protein</fullName>
    </alternativeName>
</protein>
<keyword evidence="10 11" id="KW-0449">Lipoprotein</keyword>
<dbReference type="PROSITE" id="PS51257">
    <property type="entry name" value="PROKAR_LIPOPROTEIN"/>
    <property type="match status" value="1"/>
</dbReference>
<proteinExistence type="inferred from homology"/>
<keyword evidence="14" id="KW-0966">Cell projection</keyword>
<keyword evidence="15" id="KW-1185">Reference proteome</keyword>
<dbReference type="PANTHER" id="PTHR34933:SF1">
    <property type="entry name" value="FLAGELLAR L-RING PROTEIN"/>
    <property type="match status" value="1"/>
</dbReference>
<keyword evidence="14" id="KW-0282">Flagellum</keyword>
<dbReference type="HAMAP" id="MF_00415">
    <property type="entry name" value="FlgH"/>
    <property type="match status" value="1"/>
</dbReference>
<evidence type="ECO:0000313" key="14">
    <source>
        <dbReference type="EMBL" id="QUN06310.1"/>
    </source>
</evidence>
<evidence type="ECO:0000256" key="6">
    <source>
        <dbReference type="ARBA" id="ARBA00023136"/>
    </source>
</evidence>
<evidence type="ECO:0000256" key="10">
    <source>
        <dbReference type="ARBA" id="ARBA00023288"/>
    </source>
</evidence>
<reference evidence="14 15" key="1">
    <citation type="submission" date="2021-04" db="EMBL/GenBank/DDBJ databases">
        <title>Novel species identification of genus Shewanella.</title>
        <authorList>
            <person name="Liu G."/>
        </authorList>
    </citation>
    <scope>NUCLEOTIDE SEQUENCE [LARGE SCALE GENOMIC DNA]</scope>
    <source>
        <strain evidence="14 15">FJAT-54481</strain>
    </source>
</reference>
<gene>
    <name evidence="11" type="primary">flgH</name>
    <name evidence="14" type="ORF">KDN34_02250</name>
</gene>
<organism evidence="14 15">
    <name type="scientific">Shewanella yunxiaonensis</name>
    <dbReference type="NCBI Taxonomy" id="2829809"/>
    <lineage>
        <taxon>Bacteria</taxon>
        <taxon>Pseudomonadati</taxon>
        <taxon>Pseudomonadota</taxon>
        <taxon>Gammaproteobacteria</taxon>
        <taxon>Alteromonadales</taxon>
        <taxon>Shewanellaceae</taxon>
        <taxon>Shewanella</taxon>
    </lineage>
</organism>
<evidence type="ECO:0000256" key="8">
    <source>
        <dbReference type="ARBA" id="ARBA00023143"/>
    </source>
</evidence>
<comment type="subunit">
    <text evidence="4 11">The basal body constitutes a major portion of the flagellar organelle and consists of four rings (L,P,S, and M) mounted on a central rod.</text>
</comment>
<evidence type="ECO:0000256" key="1">
    <source>
        <dbReference type="ARBA" id="ARBA00002591"/>
    </source>
</evidence>
<name>A0ABX7YUK0_9GAMM</name>
<evidence type="ECO:0000256" key="5">
    <source>
        <dbReference type="ARBA" id="ARBA00022729"/>
    </source>
</evidence>
<evidence type="ECO:0000256" key="7">
    <source>
        <dbReference type="ARBA" id="ARBA00023139"/>
    </source>
</evidence>
<keyword evidence="14" id="KW-0969">Cilium</keyword>
<keyword evidence="9 11" id="KW-0998">Cell outer membrane</keyword>
<evidence type="ECO:0000256" key="12">
    <source>
        <dbReference type="SAM" id="MobiDB-lite"/>
    </source>
</evidence>
<evidence type="ECO:0000256" key="11">
    <source>
        <dbReference type="HAMAP-Rule" id="MF_00415"/>
    </source>
</evidence>
<keyword evidence="6 11" id="KW-0472">Membrane</keyword>
<accession>A0ABX7YUK0</accession>
<dbReference type="EMBL" id="CP073587">
    <property type="protein sequence ID" value="QUN06310.1"/>
    <property type="molecule type" value="Genomic_DNA"/>
</dbReference>
<evidence type="ECO:0000256" key="2">
    <source>
        <dbReference type="ARBA" id="ARBA00004635"/>
    </source>
</evidence>
<feature type="chain" id="PRO_5046012790" description="Flagellar L-ring protein" evidence="13">
    <location>
        <begin position="27"/>
        <end position="251"/>
    </location>
</feature>
<sequence>MHTKTMIVLAMTLLLGACASSGQNTAGTNGSGSKVFPPAGTPVQQMDDADPNDPYYASVEPNDEPLHAIPTGSIFNVDAAQSLYVEQSHFRVGDIISVKLAESTKASKSGSTQLNKSTDFTLDPIAVPGGNLKIAGKDVNLDLSQQQKFKGDGNSSQSNDFEGEITVSIMKVLKNNNLLIRGDKWLLINNGKEFIRLTGVIRAKDILPDNTVPSTKIANARIEYSGNGELANSQRLGWLTDKLNNPTVWPF</sequence>
<comment type="function">
    <text evidence="1 11">Assembles around the rod to form the L-ring and probably protects the motor/basal body from shearing forces during rotation.</text>
</comment>
<dbReference type="PRINTS" id="PR01008">
    <property type="entry name" value="FLGLRINGFLGH"/>
</dbReference>
<dbReference type="PANTHER" id="PTHR34933">
    <property type="entry name" value="FLAGELLAR L-RING PROTEIN"/>
    <property type="match status" value="1"/>
</dbReference>
<dbReference type="Pfam" id="PF02107">
    <property type="entry name" value="FlgH"/>
    <property type="match status" value="1"/>
</dbReference>
<keyword evidence="8 11" id="KW-0975">Bacterial flagellum</keyword>
<dbReference type="Proteomes" id="UP000679575">
    <property type="component" value="Chromosome"/>
</dbReference>
<dbReference type="InterPro" id="IPR000527">
    <property type="entry name" value="Flag_Lring"/>
</dbReference>
<evidence type="ECO:0000256" key="3">
    <source>
        <dbReference type="ARBA" id="ARBA00006929"/>
    </source>
</evidence>
<comment type="subcellular location">
    <subcellularLocation>
        <location evidence="11">Cell outer membrane</location>
        <topology evidence="11">Lipid-anchor</topology>
    </subcellularLocation>
    <subcellularLocation>
        <location evidence="11">Bacterial flagellum basal body</location>
    </subcellularLocation>
    <subcellularLocation>
        <location evidence="2">Membrane</location>
        <topology evidence="2">Lipid-anchor</topology>
    </subcellularLocation>
</comment>
<evidence type="ECO:0000313" key="15">
    <source>
        <dbReference type="Proteomes" id="UP000679575"/>
    </source>
</evidence>
<dbReference type="RefSeq" id="WP_212595324.1">
    <property type="nucleotide sequence ID" value="NZ_CP073587.1"/>
</dbReference>
<keyword evidence="7" id="KW-0564">Palmitate</keyword>
<feature type="region of interest" description="Disordered" evidence="12">
    <location>
        <begin position="26"/>
        <end position="53"/>
    </location>
</feature>
<feature type="signal peptide" evidence="13">
    <location>
        <begin position="1"/>
        <end position="26"/>
    </location>
</feature>
<evidence type="ECO:0000256" key="13">
    <source>
        <dbReference type="SAM" id="SignalP"/>
    </source>
</evidence>
<comment type="similarity">
    <text evidence="3 11">Belongs to the FlgH family.</text>
</comment>
<evidence type="ECO:0000256" key="9">
    <source>
        <dbReference type="ARBA" id="ARBA00023237"/>
    </source>
</evidence>